<dbReference type="GO" id="GO:0016787">
    <property type="term" value="F:hydrolase activity"/>
    <property type="evidence" value="ECO:0007669"/>
    <property type="project" value="UniProtKB-KW"/>
</dbReference>
<keyword evidence="1" id="KW-0378">Hydrolase</keyword>
<dbReference type="InterPro" id="IPR022445">
    <property type="entry name" value="Sortase_proteobact_type"/>
</dbReference>
<dbReference type="Proteomes" id="UP001333710">
    <property type="component" value="Chromosome"/>
</dbReference>
<evidence type="ECO:0000313" key="3">
    <source>
        <dbReference type="Proteomes" id="UP001333710"/>
    </source>
</evidence>
<dbReference type="CDD" id="cd05828">
    <property type="entry name" value="Sortase_D_1"/>
    <property type="match status" value="1"/>
</dbReference>
<reference evidence="2" key="1">
    <citation type="submission" date="2023-01" db="EMBL/GenBank/DDBJ databases">
        <title>Complete genome sequence of Planctobacterium marinum strain Dej080120_11.</title>
        <authorList>
            <person name="Ueki S."/>
            <person name="Maruyama F."/>
        </authorList>
    </citation>
    <scope>NUCLEOTIDE SEQUENCE</scope>
    <source>
        <strain evidence="2">Dej080120_11</strain>
    </source>
</reference>
<gene>
    <name evidence="2" type="ORF">MACH26_14560</name>
</gene>
<evidence type="ECO:0000313" key="2">
    <source>
        <dbReference type="EMBL" id="BDX05935.1"/>
    </source>
</evidence>
<proteinExistence type="predicted"/>
<dbReference type="InterPro" id="IPR041999">
    <property type="entry name" value="Sortase_D_1"/>
</dbReference>
<dbReference type="InterPro" id="IPR023365">
    <property type="entry name" value="Sortase_dom-sf"/>
</dbReference>
<evidence type="ECO:0000256" key="1">
    <source>
        <dbReference type="ARBA" id="ARBA00022801"/>
    </source>
</evidence>
<dbReference type="InterPro" id="IPR005754">
    <property type="entry name" value="Sortase"/>
</dbReference>
<dbReference type="AlphaFoldDB" id="A0AA48HWM3"/>
<protein>
    <recommendedName>
        <fullName evidence="4">Class GN sortase</fullName>
    </recommendedName>
</protein>
<accession>A0AA48HWM3</accession>
<dbReference type="Pfam" id="PF04203">
    <property type="entry name" value="Sortase"/>
    <property type="match status" value="1"/>
</dbReference>
<keyword evidence="3" id="KW-1185">Reference proteome</keyword>
<evidence type="ECO:0008006" key="4">
    <source>
        <dbReference type="Google" id="ProtNLM"/>
    </source>
</evidence>
<dbReference type="NCBIfam" id="TIGR01076">
    <property type="entry name" value="sortase_fam"/>
    <property type="match status" value="1"/>
</dbReference>
<dbReference type="KEGG" id="pmaw:MACH26_14560"/>
<dbReference type="NCBIfam" id="TIGR03784">
    <property type="entry name" value="marine_sortase"/>
    <property type="match status" value="1"/>
</dbReference>
<dbReference type="Gene3D" id="2.40.260.10">
    <property type="entry name" value="Sortase"/>
    <property type="match status" value="1"/>
</dbReference>
<dbReference type="RefSeq" id="WP_338291947.1">
    <property type="nucleotide sequence ID" value="NZ_AP027272.1"/>
</dbReference>
<organism evidence="2 3">
    <name type="scientific">Planctobacterium marinum</name>
    <dbReference type="NCBI Taxonomy" id="1631968"/>
    <lineage>
        <taxon>Bacteria</taxon>
        <taxon>Pseudomonadati</taxon>
        <taxon>Pseudomonadota</taxon>
        <taxon>Gammaproteobacteria</taxon>
        <taxon>Alteromonadales</taxon>
        <taxon>Alteromonadaceae</taxon>
        <taxon>Planctobacterium</taxon>
    </lineage>
</organism>
<name>A0AA48HWM3_9ALTE</name>
<sequence length="201" mass="22372">MLRSEFYYPAKKRFLSWRKLVIIVLMALSAWQFGQGAWIHAKAIVAQLLIAKSWQETLATEQAVPPWPWADTWPIARLSIPAHGKPIYALAGSSDAIIAFGPGHLVQSAYPGQPGNSVFVGHRDTHFAILESVQESDLIEVETSHGTTLYRINSVRIAHESQAWAVENTLDATLTLITCYPFDSLLADTDLRYIVTAIKVE</sequence>
<dbReference type="EMBL" id="AP027272">
    <property type="protein sequence ID" value="BDX05935.1"/>
    <property type="molecule type" value="Genomic_DNA"/>
</dbReference>
<dbReference type="SUPFAM" id="SSF63817">
    <property type="entry name" value="Sortase"/>
    <property type="match status" value="1"/>
</dbReference>